<name>A0A251VPR7_HELAN</name>
<reference evidence="3" key="2">
    <citation type="submission" date="2017-02" db="EMBL/GenBank/DDBJ databases">
        <title>Sunflower complete genome.</title>
        <authorList>
            <person name="Langlade N."/>
            <person name="Munos S."/>
        </authorList>
    </citation>
    <scope>NUCLEOTIDE SEQUENCE [LARGE SCALE GENOMIC DNA]</scope>
    <source>
        <tissue evidence="3">Leaves</tissue>
    </source>
</reference>
<dbReference type="EMBL" id="CM007890">
    <property type="protein sequence ID" value="OTG37359.1"/>
    <property type="molecule type" value="Genomic_DNA"/>
</dbReference>
<sequence>MRGNRNYSQGHQTGQQARGGDLNKANHHIIYTRPPNEIFEHFVKTNYTGCPRNI</sequence>
<reference evidence="2 4" key="1">
    <citation type="journal article" date="2017" name="Nature">
        <title>The sunflower genome provides insights into oil metabolism, flowering and Asterid evolution.</title>
        <authorList>
            <person name="Badouin H."/>
            <person name="Gouzy J."/>
            <person name="Grassa C.J."/>
            <person name="Murat F."/>
            <person name="Staton S.E."/>
            <person name="Cottret L."/>
            <person name="Lelandais-Briere C."/>
            <person name="Owens G.L."/>
            <person name="Carrere S."/>
            <person name="Mayjonade B."/>
            <person name="Legrand L."/>
            <person name="Gill N."/>
            <person name="Kane N.C."/>
            <person name="Bowers J.E."/>
            <person name="Hubner S."/>
            <person name="Bellec A."/>
            <person name="Berard A."/>
            <person name="Berges H."/>
            <person name="Blanchet N."/>
            <person name="Boniface M.C."/>
            <person name="Brunel D."/>
            <person name="Catrice O."/>
            <person name="Chaidir N."/>
            <person name="Claudel C."/>
            <person name="Donnadieu C."/>
            <person name="Faraut T."/>
            <person name="Fievet G."/>
            <person name="Helmstetter N."/>
            <person name="King M."/>
            <person name="Knapp S.J."/>
            <person name="Lai Z."/>
            <person name="Le Paslier M.C."/>
            <person name="Lippi Y."/>
            <person name="Lorenzon L."/>
            <person name="Mandel J.R."/>
            <person name="Marage G."/>
            <person name="Marchand G."/>
            <person name="Marquand E."/>
            <person name="Bret-Mestries E."/>
            <person name="Morien E."/>
            <person name="Nambeesan S."/>
            <person name="Nguyen T."/>
            <person name="Pegot-Espagnet P."/>
            <person name="Pouilly N."/>
            <person name="Raftis F."/>
            <person name="Sallet E."/>
            <person name="Schiex T."/>
            <person name="Thomas J."/>
            <person name="Vandecasteele C."/>
            <person name="Vares D."/>
            <person name="Vear F."/>
            <person name="Vautrin S."/>
            <person name="Crespi M."/>
            <person name="Mangin B."/>
            <person name="Burke J.M."/>
            <person name="Salse J."/>
            <person name="Munos S."/>
            <person name="Vincourt P."/>
            <person name="Rieseberg L.H."/>
            <person name="Langlade N.B."/>
        </authorList>
    </citation>
    <scope>NUCLEOTIDE SEQUENCE [LARGE SCALE GENOMIC DNA]</scope>
    <source>
        <strain evidence="4">cv. SF193</strain>
        <tissue evidence="2">Leaves</tissue>
    </source>
</reference>
<proteinExistence type="predicted"/>
<feature type="compositionally biased region" description="Polar residues" evidence="1">
    <location>
        <begin position="1"/>
        <end position="16"/>
    </location>
</feature>
<accession>A0A251VPR7</accession>
<evidence type="ECO:0000256" key="1">
    <source>
        <dbReference type="SAM" id="MobiDB-lite"/>
    </source>
</evidence>
<evidence type="ECO:0000313" key="4">
    <source>
        <dbReference type="Proteomes" id="UP000215914"/>
    </source>
</evidence>
<feature type="region of interest" description="Disordered" evidence="1">
    <location>
        <begin position="1"/>
        <end position="25"/>
    </location>
</feature>
<evidence type="ECO:0000313" key="2">
    <source>
        <dbReference type="EMBL" id="KAF5822754.1"/>
    </source>
</evidence>
<evidence type="ECO:0000313" key="3">
    <source>
        <dbReference type="EMBL" id="OTG37359.1"/>
    </source>
</evidence>
<dbReference type="AlphaFoldDB" id="A0A251VPR7"/>
<protein>
    <submittedName>
        <fullName evidence="3">Uncharacterized protein</fullName>
    </submittedName>
</protein>
<dbReference type="EMBL" id="MNCJ02000316">
    <property type="protein sequence ID" value="KAF5822754.1"/>
    <property type="molecule type" value="Genomic_DNA"/>
</dbReference>
<dbReference type="InParanoid" id="A0A251VPR7"/>
<gene>
    <name evidence="3" type="ORF">HannXRQ_Chr01g0017941</name>
    <name evidence="2" type="ORF">HanXRQr2_Chr01g0030641</name>
</gene>
<reference evidence="2" key="3">
    <citation type="submission" date="2020-06" db="EMBL/GenBank/DDBJ databases">
        <title>Helianthus annuus Genome sequencing and assembly Release 2.</title>
        <authorList>
            <person name="Gouzy J."/>
            <person name="Langlade N."/>
            <person name="Munos S."/>
        </authorList>
    </citation>
    <scope>NUCLEOTIDE SEQUENCE</scope>
    <source>
        <tissue evidence="2">Leaves</tissue>
    </source>
</reference>
<organism evidence="3 4">
    <name type="scientific">Helianthus annuus</name>
    <name type="common">Common sunflower</name>
    <dbReference type="NCBI Taxonomy" id="4232"/>
    <lineage>
        <taxon>Eukaryota</taxon>
        <taxon>Viridiplantae</taxon>
        <taxon>Streptophyta</taxon>
        <taxon>Embryophyta</taxon>
        <taxon>Tracheophyta</taxon>
        <taxon>Spermatophyta</taxon>
        <taxon>Magnoliopsida</taxon>
        <taxon>eudicotyledons</taxon>
        <taxon>Gunneridae</taxon>
        <taxon>Pentapetalae</taxon>
        <taxon>asterids</taxon>
        <taxon>campanulids</taxon>
        <taxon>Asterales</taxon>
        <taxon>Asteraceae</taxon>
        <taxon>Asteroideae</taxon>
        <taxon>Heliantheae alliance</taxon>
        <taxon>Heliantheae</taxon>
        <taxon>Helianthus</taxon>
    </lineage>
</organism>
<keyword evidence="4" id="KW-1185">Reference proteome</keyword>
<dbReference type="Gramene" id="mRNA:HanXRQr2_Chr01g0030641">
    <property type="protein sequence ID" value="mRNA:HanXRQr2_Chr01g0030641"/>
    <property type="gene ID" value="HanXRQr2_Chr01g0030641"/>
</dbReference>
<dbReference type="Proteomes" id="UP000215914">
    <property type="component" value="Chromosome 1"/>
</dbReference>